<evidence type="ECO:0000259" key="1">
    <source>
        <dbReference type="Pfam" id="PF00561"/>
    </source>
</evidence>
<dbReference type="Proteomes" id="UP000518300">
    <property type="component" value="Unassembled WGS sequence"/>
</dbReference>
<name>A0A848LET8_9BACT</name>
<dbReference type="GO" id="GO:0016787">
    <property type="term" value="F:hydrolase activity"/>
    <property type="evidence" value="ECO:0007669"/>
    <property type="project" value="UniProtKB-KW"/>
</dbReference>
<keyword evidence="2" id="KW-0378">Hydrolase</keyword>
<dbReference type="SUPFAM" id="SSF53474">
    <property type="entry name" value="alpha/beta-Hydrolases"/>
    <property type="match status" value="1"/>
</dbReference>
<gene>
    <name evidence="2" type="ORF">HG543_18965</name>
</gene>
<dbReference type="Gene3D" id="3.40.50.1820">
    <property type="entry name" value="alpha/beta hydrolase"/>
    <property type="match status" value="1"/>
</dbReference>
<keyword evidence="3" id="KW-1185">Reference proteome</keyword>
<protein>
    <submittedName>
        <fullName evidence="2">Alpha/beta hydrolase</fullName>
    </submittedName>
</protein>
<dbReference type="RefSeq" id="WP_169346210.1">
    <property type="nucleotide sequence ID" value="NZ_JABBJJ010000082.1"/>
</dbReference>
<dbReference type="Pfam" id="PF00561">
    <property type="entry name" value="Abhydrolase_1"/>
    <property type="match status" value="1"/>
</dbReference>
<reference evidence="2 3" key="1">
    <citation type="submission" date="2020-04" db="EMBL/GenBank/DDBJ databases">
        <title>Draft genome of Pyxidicoccus fallax type strain.</title>
        <authorList>
            <person name="Whitworth D.E."/>
        </authorList>
    </citation>
    <scope>NUCLEOTIDE SEQUENCE [LARGE SCALE GENOMIC DNA]</scope>
    <source>
        <strain evidence="2 3">DSM 14698</strain>
    </source>
</reference>
<dbReference type="InterPro" id="IPR000073">
    <property type="entry name" value="AB_hydrolase_1"/>
</dbReference>
<evidence type="ECO:0000313" key="2">
    <source>
        <dbReference type="EMBL" id="NMO16924.1"/>
    </source>
</evidence>
<organism evidence="2 3">
    <name type="scientific">Pyxidicoccus fallax</name>
    <dbReference type="NCBI Taxonomy" id="394095"/>
    <lineage>
        <taxon>Bacteria</taxon>
        <taxon>Pseudomonadati</taxon>
        <taxon>Myxococcota</taxon>
        <taxon>Myxococcia</taxon>
        <taxon>Myxococcales</taxon>
        <taxon>Cystobacterineae</taxon>
        <taxon>Myxococcaceae</taxon>
        <taxon>Pyxidicoccus</taxon>
    </lineage>
</organism>
<comment type="caution">
    <text evidence="2">The sequence shown here is derived from an EMBL/GenBank/DDBJ whole genome shotgun (WGS) entry which is preliminary data.</text>
</comment>
<dbReference type="PANTHER" id="PTHR46438">
    <property type="entry name" value="ALPHA/BETA-HYDROLASES SUPERFAMILY PROTEIN"/>
    <property type="match status" value="1"/>
</dbReference>
<feature type="domain" description="AB hydrolase-1" evidence="1">
    <location>
        <begin position="23"/>
        <end position="275"/>
    </location>
</feature>
<accession>A0A848LET8</accession>
<dbReference type="PRINTS" id="PR00111">
    <property type="entry name" value="ABHYDROLASE"/>
</dbReference>
<sequence length="297" mass="31924">MQSHTANLGGPVHYVDHGGEGTPLVLVHGLGGSLLNWAAVGRRLTAHGRVLALDLAGFGRTPLAGRSASVDANGRLLERFLREVVGAPAVLMGNSMGGFLSLRVAARAPELARALVLVNPAQPHVKGVPLDPEVARRFAIAAVPGLGELMAAFNARRLGARRLTQDMLELCCKDTGTVPLEVVEAHVALTTERLATMPWGSAAYLEAARSLLRTLRRADGYHRDVKAVRCPTMLVHGVHDRLVRFACSEALARLRPDWRFEVFPDAGHVPQLEDPDGFCSRVGTWLDGLGQEQRSVG</sequence>
<dbReference type="EMBL" id="JABBJJ010000082">
    <property type="protein sequence ID" value="NMO16924.1"/>
    <property type="molecule type" value="Genomic_DNA"/>
</dbReference>
<proteinExistence type="predicted"/>
<dbReference type="InterPro" id="IPR029058">
    <property type="entry name" value="AB_hydrolase_fold"/>
</dbReference>
<dbReference type="AlphaFoldDB" id="A0A848LET8"/>
<evidence type="ECO:0000313" key="3">
    <source>
        <dbReference type="Proteomes" id="UP000518300"/>
    </source>
</evidence>